<dbReference type="InterPro" id="IPR007130">
    <property type="entry name" value="DAGAT"/>
</dbReference>
<dbReference type="SMART" id="SM00281">
    <property type="entry name" value="LamB"/>
    <property type="match status" value="1"/>
</dbReference>
<keyword evidence="12" id="KW-0319">Glycerol metabolism</keyword>
<dbReference type="InterPro" id="IPR001991">
    <property type="entry name" value="Na-dicarboxylate_symporter"/>
</dbReference>
<feature type="transmembrane region" description="Helical" evidence="20">
    <location>
        <begin position="474"/>
        <end position="491"/>
    </location>
</feature>
<dbReference type="PRINTS" id="PR00173">
    <property type="entry name" value="EDTRNSPORT"/>
</dbReference>
<dbReference type="GO" id="GO:0005789">
    <property type="term" value="C:endoplasmic reticulum membrane"/>
    <property type="evidence" value="ECO:0007669"/>
    <property type="project" value="UniProtKB-SubCell"/>
</dbReference>
<dbReference type="GO" id="GO:0019432">
    <property type="term" value="P:triglyceride biosynthetic process"/>
    <property type="evidence" value="ECO:0007669"/>
    <property type="project" value="TreeGrafter"/>
</dbReference>
<dbReference type="EC" id="2.3.1.20" evidence="5"/>
<dbReference type="InterPro" id="IPR036458">
    <property type="entry name" value="Na:dicarbo_symporter_sf"/>
</dbReference>
<dbReference type="Proteomes" id="UP000243579">
    <property type="component" value="Unassembled WGS sequence"/>
</dbReference>
<evidence type="ECO:0000256" key="16">
    <source>
        <dbReference type="ARBA" id="ARBA00023136"/>
    </source>
</evidence>
<feature type="domain" description="Laminin IV type A" evidence="21">
    <location>
        <begin position="1005"/>
        <end position="1200"/>
    </location>
</feature>
<evidence type="ECO:0000256" key="10">
    <source>
        <dbReference type="ARBA" id="ARBA00022729"/>
    </source>
</evidence>
<evidence type="ECO:0000256" key="7">
    <source>
        <dbReference type="ARBA" id="ARBA00022516"/>
    </source>
</evidence>
<comment type="pathway">
    <text evidence="3">Lipid metabolism.</text>
</comment>
<feature type="transmembrane region" description="Helical" evidence="20">
    <location>
        <begin position="557"/>
        <end position="577"/>
    </location>
</feature>
<evidence type="ECO:0000256" key="14">
    <source>
        <dbReference type="ARBA" id="ARBA00022989"/>
    </source>
</evidence>
<proteinExistence type="inferred from homology"/>
<keyword evidence="7" id="KW-0444">Lipid biosynthesis</keyword>
<evidence type="ECO:0000313" key="22">
    <source>
        <dbReference type="EMBL" id="OQR96500.1"/>
    </source>
</evidence>
<protein>
    <recommendedName>
        <fullName evidence="5">diacylglycerol O-acyltransferase</fullName>
        <ecNumber evidence="5">2.3.1.20</ecNumber>
    </recommendedName>
</protein>
<dbReference type="GO" id="GO:0006071">
    <property type="term" value="P:glycerol metabolic process"/>
    <property type="evidence" value="ECO:0007669"/>
    <property type="project" value="UniProtKB-KW"/>
</dbReference>
<dbReference type="PANTHER" id="PTHR12317:SF0">
    <property type="entry name" value="ACYLTRANSFERASE"/>
    <property type="match status" value="1"/>
</dbReference>
<dbReference type="AlphaFoldDB" id="A0A1V9ZF96"/>
<evidence type="ECO:0000256" key="11">
    <source>
        <dbReference type="ARBA" id="ARBA00022737"/>
    </source>
</evidence>
<accession>A0A1V9ZF96</accession>
<evidence type="ECO:0000256" key="3">
    <source>
        <dbReference type="ARBA" id="ARBA00005189"/>
    </source>
</evidence>
<evidence type="ECO:0000256" key="6">
    <source>
        <dbReference type="ARBA" id="ARBA00022448"/>
    </source>
</evidence>
<feature type="transmembrane region" description="Helical" evidence="20">
    <location>
        <begin position="85"/>
        <end position="106"/>
    </location>
</feature>
<dbReference type="SUPFAM" id="SSF118215">
    <property type="entry name" value="Proton glutamate symport protein"/>
    <property type="match status" value="1"/>
</dbReference>
<evidence type="ECO:0000256" key="17">
    <source>
        <dbReference type="ARBA" id="ARBA00023157"/>
    </source>
</evidence>
<keyword evidence="15" id="KW-0443">Lipid metabolism</keyword>
<evidence type="ECO:0000256" key="12">
    <source>
        <dbReference type="ARBA" id="ARBA00022798"/>
    </source>
</evidence>
<gene>
    <name evidence="22" type="ORF">ACHHYP_15492</name>
</gene>
<evidence type="ECO:0000256" key="1">
    <source>
        <dbReference type="ARBA" id="ARBA00004477"/>
    </source>
</evidence>
<dbReference type="InterPro" id="IPR000034">
    <property type="entry name" value="Laminin_IV"/>
</dbReference>
<dbReference type="Pfam" id="PF00052">
    <property type="entry name" value="Laminin_B"/>
    <property type="match status" value="1"/>
</dbReference>
<evidence type="ECO:0000256" key="18">
    <source>
        <dbReference type="ARBA" id="ARBA00023180"/>
    </source>
</evidence>
<feature type="transmembrane region" description="Helical" evidence="20">
    <location>
        <begin position="583"/>
        <end position="602"/>
    </location>
</feature>
<keyword evidence="16 20" id="KW-0472">Membrane</keyword>
<evidence type="ECO:0000256" key="4">
    <source>
        <dbReference type="ARBA" id="ARBA00005420"/>
    </source>
</evidence>
<dbReference type="Gene3D" id="1.10.3860.10">
    <property type="entry name" value="Sodium:dicarboxylate symporter"/>
    <property type="match status" value="1"/>
</dbReference>
<evidence type="ECO:0000256" key="15">
    <source>
        <dbReference type="ARBA" id="ARBA00023098"/>
    </source>
</evidence>
<feature type="transmembrane region" description="Helical" evidence="20">
    <location>
        <begin position="327"/>
        <end position="349"/>
    </location>
</feature>
<comment type="pathway">
    <text evidence="2">Glycerolipid metabolism; triacylglycerol biosynthesis.</text>
</comment>
<sequence length="1200" mass="130555">MEGHLNGDLRLLNEHRGDVDEAAIAREDKARLGQASKADTTAGWPYKQAMCSPDYRLSETSADDSHRWSTNSNASLPRKSTCCTWFLGAPGTLLGTSLGLGLFALIQNVAELDAVFTGVIAGTNCFSLGGVYFRAMSCMVAPLAFSSIALGVASAVTTPKMLHLRCKMAGFIFLTMLLAVLQGGIWVYLIDGAIDGRRYPTLQSKSQLSIICPHSPTTHILVVNDTTRSLECQPVAATRANAFTLKLGAFNTKASVAAARPAPKDMKRVITLITQLSSPNIVMAFYNNNVVGLVVFAVFFGLATGLAPQGSVVRPVLQESHQLFKTMSGYIVATSPIALPPLILGPLLVGTHTIPRDIVRLAYFLGAYVCATIMHVAVVLPSLLFLCTGVNPYRYYRKIRDALIYGFGCSSSLKTLPITIRCVDRAVPNPHIARVTLSIGLHLNKSGGALYLATSLLWIFHNGGMYYLLTPTELCILGVSCILGAAAVAPIRTGGMGVVLCIFASVTSLPTPFTYGFLLVGECIMDPLATLTNIAGNVTTLPPAFAQNACSRNFPKLTFLQLSVAFISIHYLLWFWVAVGFLYYLYSIGYGLVSAAVIAIYVPSYFNGAHRKVTVAKGGKQWDGLRTHWMWKLMCEYVGLEIVREQELDSKKQYIFGFHPHGILVLSRMSCYAGNWESVHPGIDVRALGATPMFYVPLGRELCLWLGAVDAGRSTAQKVLDNNLSIIVYPGGSKEIFLTNPNTKTTELVLNKRLGFIKLAIKNGADLVPTFVFGEKWMYNLWNPPKGLRQTVLQVLKVPLLLFWGRCCTWVPLRLTGQRRMGIVYGKPIVITEKKDNPTDEECLAYHAQYVAALHGLFDKYKSEFGYDADETLVISTTPVARHLVVLVDPGQDVVVTLKGYSLSGLPLTYTITSLPTQGSLYQLSQVFSDYGYDPKKQASPLAAIPSPVTGSKARVVFSRPFTASPLDSKFAEFTYTVNDGATTSQAGIVTVSQGAAVMSSQFYFDTDGWSIVHNHQNSPPVFDPTSRGALSYYIYGTDAMIHTDPITASDRELWYFSAPPKFLGNQWYAYGGSLDFILAASEGDFTAVNAPASAPLVILDCATCNLNAGVRLAWAQANSPTFTGVTTAYSVPLLETSGWLMDPKNTLLPWTVPTQCQLVEVLTKLSGISILGDFTQRYETVALDSVLLLHGPGQPMACY</sequence>
<evidence type="ECO:0000256" key="20">
    <source>
        <dbReference type="SAM" id="Phobius"/>
    </source>
</evidence>
<name>A0A1V9ZF96_ACHHY</name>
<feature type="transmembrane region" description="Helical" evidence="20">
    <location>
        <begin position="497"/>
        <end position="520"/>
    </location>
</feature>
<comment type="subcellular location">
    <subcellularLocation>
        <location evidence="1">Endoplasmic reticulum membrane</location>
        <topology evidence="1">Multi-pass membrane protein</topology>
    </subcellularLocation>
</comment>
<evidence type="ECO:0000256" key="19">
    <source>
        <dbReference type="ARBA" id="ARBA00023315"/>
    </source>
</evidence>
<keyword evidence="8 22" id="KW-0808">Transferase</keyword>
<keyword evidence="19 22" id="KW-0012">Acyltransferase</keyword>
<evidence type="ECO:0000256" key="13">
    <source>
        <dbReference type="ARBA" id="ARBA00022824"/>
    </source>
</evidence>
<dbReference type="Pfam" id="PF03982">
    <property type="entry name" value="DAGAT"/>
    <property type="match status" value="1"/>
</dbReference>
<keyword evidence="14 20" id="KW-1133">Transmembrane helix</keyword>
<evidence type="ECO:0000256" key="8">
    <source>
        <dbReference type="ARBA" id="ARBA00022679"/>
    </source>
</evidence>
<evidence type="ECO:0000256" key="2">
    <source>
        <dbReference type="ARBA" id="ARBA00004771"/>
    </source>
</evidence>
<keyword evidence="18" id="KW-0325">Glycoprotein</keyword>
<dbReference type="OrthoDB" id="430826at2759"/>
<feature type="transmembrane region" description="Helical" evidence="20">
    <location>
        <begin position="361"/>
        <end position="386"/>
    </location>
</feature>
<dbReference type="Pfam" id="PF00375">
    <property type="entry name" value="SDF"/>
    <property type="match status" value="1"/>
</dbReference>
<dbReference type="GO" id="GO:0004144">
    <property type="term" value="F:diacylglycerol O-acyltransferase activity"/>
    <property type="evidence" value="ECO:0007669"/>
    <property type="project" value="UniProtKB-EC"/>
</dbReference>
<comment type="caution">
    <text evidence="22">The sequence shown here is derived from an EMBL/GenBank/DDBJ whole genome shotgun (WGS) entry which is preliminary data.</text>
</comment>
<dbReference type="GO" id="GO:0015293">
    <property type="term" value="F:symporter activity"/>
    <property type="evidence" value="ECO:0007669"/>
    <property type="project" value="InterPro"/>
</dbReference>
<keyword evidence="11" id="KW-0677">Repeat</keyword>
<keyword evidence="17" id="KW-1015">Disulfide bond</keyword>
<dbReference type="PANTHER" id="PTHR12317">
    <property type="entry name" value="DIACYLGLYCEROL O-ACYLTRANSFERASE"/>
    <property type="match status" value="1"/>
</dbReference>
<feature type="transmembrane region" description="Helical" evidence="20">
    <location>
        <begin position="112"/>
        <end position="133"/>
    </location>
</feature>
<feature type="transmembrane region" description="Helical" evidence="20">
    <location>
        <begin position="168"/>
        <end position="189"/>
    </location>
</feature>
<dbReference type="PROSITE" id="PS51115">
    <property type="entry name" value="LAMININ_IVA"/>
    <property type="match status" value="1"/>
</dbReference>
<dbReference type="CDD" id="cd07987">
    <property type="entry name" value="LPLAT_MGAT-like"/>
    <property type="match status" value="1"/>
</dbReference>
<evidence type="ECO:0000259" key="21">
    <source>
        <dbReference type="PROSITE" id="PS51115"/>
    </source>
</evidence>
<reference evidence="22 23" key="1">
    <citation type="journal article" date="2014" name="Genome Biol. Evol.">
        <title>The secreted proteins of Achlya hypogyna and Thraustotheca clavata identify the ancestral oomycete secretome and reveal gene acquisitions by horizontal gene transfer.</title>
        <authorList>
            <person name="Misner I."/>
            <person name="Blouin N."/>
            <person name="Leonard G."/>
            <person name="Richards T.A."/>
            <person name="Lane C.E."/>
        </authorList>
    </citation>
    <scope>NUCLEOTIDE SEQUENCE [LARGE SCALE GENOMIC DNA]</scope>
    <source>
        <strain evidence="22 23">ATCC 48635</strain>
    </source>
</reference>
<keyword evidence="6" id="KW-0813">Transport</keyword>
<organism evidence="22 23">
    <name type="scientific">Achlya hypogyna</name>
    <name type="common">Oomycete</name>
    <name type="synonym">Protoachlya hypogyna</name>
    <dbReference type="NCBI Taxonomy" id="1202772"/>
    <lineage>
        <taxon>Eukaryota</taxon>
        <taxon>Sar</taxon>
        <taxon>Stramenopiles</taxon>
        <taxon>Oomycota</taxon>
        <taxon>Saprolegniomycetes</taxon>
        <taxon>Saprolegniales</taxon>
        <taxon>Achlyaceae</taxon>
        <taxon>Achlya</taxon>
    </lineage>
</organism>
<feature type="transmembrane region" description="Helical" evidence="20">
    <location>
        <begin position="285"/>
        <end position="307"/>
    </location>
</feature>
<evidence type="ECO:0000313" key="23">
    <source>
        <dbReference type="Proteomes" id="UP000243579"/>
    </source>
</evidence>
<dbReference type="STRING" id="1202772.A0A1V9ZF96"/>
<dbReference type="EMBL" id="JNBR01000143">
    <property type="protein sequence ID" value="OQR96500.1"/>
    <property type="molecule type" value="Genomic_DNA"/>
</dbReference>
<evidence type="ECO:0000256" key="9">
    <source>
        <dbReference type="ARBA" id="ARBA00022692"/>
    </source>
</evidence>
<feature type="transmembrane region" description="Helical" evidence="20">
    <location>
        <begin position="140"/>
        <end position="162"/>
    </location>
</feature>
<keyword evidence="10" id="KW-0732">Signal</keyword>
<comment type="similarity">
    <text evidence="4">Belongs to the diacylglycerol acyltransferase family.</text>
</comment>
<evidence type="ECO:0000256" key="5">
    <source>
        <dbReference type="ARBA" id="ARBA00013244"/>
    </source>
</evidence>
<keyword evidence="9 20" id="KW-0812">Transmembrane</keyword>
<keyword evidence="23" id="KW-1185">Reference proteome</keyword>
<keyword evidence="13" id="KW-0256">Endoplasmic reticulum</keyword>